<gene>
    <name evidence="1" type="ORF">ABS311_16090</name>
</gene>
<comment type="caution">
    <text evidence="1">The sequence shown here is derived from an EMBL/GenBank/DDBJ whole genome shotgun (WGS) entry which is preliminary data.</text>
</comment>
<dbReference type="EMBL" id="JBELOE010000265">
    <property type="protein sequence ID" value="MER2493398.1"/>
    <property type="molecule type" value="Genomic_DNA"/>
</dbReference>
<sequence>MKNLSAKIDVQLEENEAPAIWGEIFSAPMSGSDVAKLITKINDVKIVTYFSSDVHLIAYCKAHQFEVDDKRMRAAA</sequence>
<name>A0ABV1RKC3_9ALTE</name>
<evidence type="ECO:0000313" key="2">
    <source>
        <dbReference type="Proteomes" id="UP001467690"/>
    </source>
</evidence>
<evidence type="ECO:0000313" key="1">
    <source>
        <dbReference type="EMBL" id="MER2493398.1"/>
    </source>
</evidence>
<protein>
    <submittedName>
        <fullName evidence="1">Uncharacterized protein</fullName>
    </submittedName>
</protein>
<accession>A0ABV1RKC3</accession>
<dbReference type="Proteomes" id="UP001467690">
    <property type="component" value="Unassembled WGS sequence"/>
</dbReference>
<dbReference type="RefSeq" id="WP_350402595.1">
    <property type="nucleotide sequence ID" value="NZ_JBELOE010000265.1"/>
</dbReference>
<reference evidence="1 2" key="1">
    <citation type="submission" date="2024-06" db="EMBL/GenBank/DDBJ databases">
        <authorList>
            <person name="Chen R.Y."/>
        </authorList>
    </citation>
    <scope>NUCLEOTIDE SEQUENCE [LARGE SCALE GENOMIC DNA]</scope>
    <source>
        <strain evidence="1 2">D2</strain>
    </source>
</reference>
<keyword evidence="2" id="KW-1185">Reference proteome</keyword>
<organism evidence="1 2">
    <name type="scientific">Catenovulum sediminis</name>
    <dbReference type="NCBI Taxonomy" id="1740262"/>
    <lineage>
        <taxon>Bacteria</taxon>
        <taxon>Pseudomonadati</taxon>
        <taxon>Pseudomonadota</taxon>
        <taxon>Gammaproteobacteria</taxon>
        <taxon>Alteromonadales</taxon>
        <taxon>Alteromonadaceae</taxon>
        <taxon>Catenovulum</taxon>
    </lineage>
</organism>
<proteinExistence type="predicted"/>